<evidence type="ECO:0000313" key="1">
    <source>
        <dbReference type="EMBL" id="KPJ14393.1"/>
    </source>
</evidence>
<reference evidence="1 2" key="1">
    <citation type="journal article" date="2015" name="Nat. Commun.">
        <title>Outbred genome sequencing and CRISPR/Cas9 gene editing in butterflies.</title>
        <authorList>
            <person name="Li X."/>
            <person name="Fan D."/>
            <person name="Zhang W."/>
            <person name="Liu G."/>
            <person name="Zhang L."/>
            <person name="Zhao L."/>
            <person name="Fang X."/>
            <person name="Chen L."/>
            <person name="Dong Y."/>
            <person name="Chen Y."/>
            <person name="Ding Y."/>
            <person name="Zhao R."/>
            <person name="Feng M."/>
            <person name="Zhu Y."/>
            <person name="Feng Y."/>
            <person name="Jiang X."/>
            <person name="Zhu D."/>
            <person name="Xiang H."/>
            <person name="Feng X."/>
            <person name="Li S."/>
            <person name="Wang J."/>
            <person name="Zhang G."/>
            <person name="Kronforst M.R."/>
            <person name="Wang W."/>
        </authorList>
    </citation>
    <scope>NUCLEOTIDE SEQUENCE [LARGE SCALE GENOMIC DNA]</scope>
    <source>
        <strain evidence="1">Ya'a_city_454_Pm</strain>
        <tissue evidence="1">Whole body</tissue>
    </source>
</reference>
<proteinExistence type="predicted"/>
<dbReference type="AlphaFoldDB" id="A0A194R977"/>
<dbReference type="Proteomes" id="UP000053240">
    <property type="component" value="Unassembled WGS sequence"/>
</dbReference>
<accession>A0A194R977</accession>
<feature type="non-terminal residue" evidence="1">
    <location>
        <position position="1"/>
    </location>
</feature>
<name>A0A194R977_PAPMA</name>
<gene>
    <name evidence="1" type="ORF">RR48_13464</name>
</gene>
<evidence type="ECO:0000313" key="2">
    <source>
        <dbReference type="Proteomes" id="UP000053240"/>
    </source>
</evidence>
<organism evidence="1 2">
    <name type="scientific">Papilio machaon</name>
    <name type="common">Old World swallowtail butterfly</name>
    <dbReference type="NCBI Taxonomy" id="76193"/>
    <lineage>
        <taxon>Eukaryota</taxon>
        <taxon>Metazoa</taxon>
        <taxon>Ecdysozoa</taxon>
        <taxon>Arthropoda</taxon>
        <taxon>Hexapoda</taxon>
        <taxon>Insecta</taxon>
        <taxon>Pterygota</taxon>
        <taxon>Neoptera</taxon>
        <taxon>Endopterygota</taxon>
        <taxon>Lepidoptera</taxon>
        <taxon>Glossata</taxon>
        <taxon>Ditrysia</taxon>
        <taxon>Papilionoidea</taxon>
        <taxon>Papilionidae</taxon>
        <taxon>Papilioninae</taxon>
        <taxon>Papilio</taxon>
    </lineage>
</organism>
<keyword evidence="2" id="KW-1185">Reference proteome</keyword>
<sequence length="54" mass="6051">PREALEWIPLGTRRRGRPKQTWRRSVAADMKTIGLTCLAAHCGCPLPHYGDLGH</sequence>
<dbReference type="EMBL" id="KQ460473">
    <property type="protein sequence ID" value="KPJ14393.1"/>
    <property type="molecule type" value="Genomic_DNA"/>
</dbReference>
<dbReference type="InParanoid" id="A0A194R977"/>
<protein>
    <submittedName>
        <fullName evidence="1">Uncharacterized protein</fullName>
    </submittedName>
</protein>